<evidence type="ECO:0000313" key="2">
    <source>
        <dbReference type="EMBL" id="GAA4335695.1"/>
    </source>
</evidence>
<proteinExistence type="predicted"/>
<dbReference type="Proteomes" id="UP001501725">
    <property type="component" value="Unassembled WGS sequence"/>
</dbReference>
<organism evidence="2 3">
    <name type="scientific">Flaviaesturariibacter amylovorans</name>
    <dbReference type="NCBI Taxonomy" id="1084520"/>
    <lineage>
        <taxon>Bacteria</taxon>
        <taxon>Pseudomonadati</taxon>
        <taxon>Bacteroidota</taxon>
        <taxon>Chitinophagia</taxon>
        <taxon>Chitinophagales</taxon>
        <taxon>Chitinophagaceae</taxon>
        <taxon>Flaviaestuariibacter</taxon>
    </lineage>
</organism>
<dbReference type="EMBL" id="BAABGY010000008">
    <property type="protein sequence ID" value="GAA4335695.1"/>
    <property type="molecule type" value="Genomic_DNA"/>
</dbReference>
<dbReference type="InterPro" id="IPR014966">
    <property type="entry name" value="FRG-dom"/>
</dbReference>
<comment type="caution">
    <text evidence="2">The sequence shown here is derived from an EMBL/GenBank/DDBJ whole genome shotgun (WGS) entry which is preliminary data.</text>
</comment>
<reference evidence="3" key="1">
    <citation type="journal article" date="2019" name="Int. J. Syst. Evol. Microbiol.">
        <title>The Global Catalogue of Microorganisms (GCM) 10K type strain sequencing project: providing services to taxonomists for standard genome sequencing and annotation.</title>
        <authorList>
            <consortium name="The Broad Institute Genomics Platform"/>
            <consortium name="The Broad Institute Genome Sequencing Center for Infectious Disease"/>
            <person name="Wu L."/>
            <person name="Ma J."/>
        </authorList>
    </citation>
    <scope>NUCLEOTIDE SEQUENCE [LARGE SCALE GENOMIC DNA]</scope>
    <source>
        <strain evidence="3">JCM 17919</strain>
    </source>
</reference>
<evidence type="ECO:0000259" key="1">
    <source>
        <dbReference type="SMART" id="SM00901"/>
    </source>
</evidence>
<evidence type="ECO:0000313" key="3">
    <source>
        <dbReference type="Proteomes" id="UP001501725"/>
    </source>
</evidence>
<sequence>MPVMDALYTTIALTHWSDFRNLVDKLSENWVFRGQAEAAWDLQNTIERTDFIRLRPEIEAEFMAEFQRGARNYLTRDQIPEHLIEWLALMQHHGAPTRLLDFTKSPFIAAYFAFEIALAEGGGNVAIWAINIHYLKQRSLEALRAQYGRELEASRNIVNETLFEKIFHGNHCSLVFPVEPFRMNRRYSLQQSTFVSTGRAAEPFMEQLRFLGTEMERAVLKIELPAVLQKQVLRELQRMNLNRASLFPDLDGYAASMRLRYNSMRTPEEVLADGMRKLEDGEYRFLP</sequence>
<gene>
    <name evidence="2" type="ORF">GCM10023184_30680</name>
</gene>
<protein>
    <recommendedName>
        <fullName evidence="1">FRG domain-containing protein</fullName>
    </recommendedName>
</protein>
<keyword evidence="3" id="KW-1185">Reference proteome</keyword>
<dbReference type="Pfam" id="PF08867">
    <property type="entry name" value="FRG"/>
    <property type="match status" value="1"/>
</dbReference>
<accession>A0ABP8H8N8</accession>
<feature type="domain" description="FRG" evidence="1">
    <location>
        <begin position="26"/>
        <end position="128"/>
    </location>
</feature>
<dbReference type="SMART" id="SM00901">
    <property type="entry name" value="FRG"/>
    <property type="match status" value="1"/>
</dbReference>
<name>A0ABP8H8N8_9BACT</name>